<protein>
    <submittedName>
        <fullName evidence="2">Eukaryotic translation initiation factor 3 subunit J</fullName>
    </submittedName>
</protein>
<sequence length="154" mass="17216">EEWDASSDEEEKPKEPVAPALKKKKSVAQAAAERQAAEEKKKKELDEKRKAAAAARADEDPQARKERLRQLELEADMANATDLFSGVSTDDKVEEAGDPEKVALEKMAPKTKEQFDQFQKALVDAIGKHKVRWKSLVPVIRRFVRPAALPRAEG</sequence>
<dbReference type="AlphaFoldDB" id="A0A8H7ZRU5"/>
<organism evidence="2 3">
    <name type="scientific">Olpidium bornovanus</name>
    <dbReference type="NCBI Taxonomy" id="278681"/>
    <lineage>
        <taxon>Eukaryota</taxon>
        <taxon>Fungi</taxon>
        <taxon>Fungi incertae sedis</taxon>
        <taxon>Olpidiomycota</taxon>
        <taxon>Olpidiomycotina</taxon>
        <taxon>Olpidiomycetes</taxon>
        <taxon>Olpidiales</taxon>
        <taxon>Olpidiaceae</taxon>
        <taxon>Olpidium</taxon>
    </lineage>
</organism>
<reference evidence="2 3" key="1">
    <citation type="journal article" name="Sci. Rep.">
        <title>Genome-scale phylogenetic analyses confirm Olpidium as the closest living zoosporic fungus to the non-flagellated, terrestrial fungi.</title>
        <authorList>
            <person name="Chang Y."/>
            <person name="Rochon D."/>
            <person name="Sekimoto S."/>
            <person name="Wang Y."/>
            <person name="Chovatia M."/>
            <person name="Sandor L."/>
            <person name="Salamov A."/>
            <person name="Grigoriev I.V."/>
            <person name="Stajich J.E."/>
            <person name="Spatafora J.W."/>
        </authorList>
    </citation>
    <scope>NUCLEOTIDE SEQUENCE [LARGE SCALE GENOMIC DNA]</scope>
    <source>
        <strain evidence="2">S191</strain>
    </source>
</reference>
<evidence type="ECO:0000313" key="3">
    <source>
        <dbReference type="Proteomes" id="UP000673691"/>
    </source>
</evidence>
<proteinExistence type="predicted"/>
<evidence type="ECO:0000313" key="2">
    <source>
        <dbReference type="EMBL" id="KAG5458042.1"/>
    </source>
</evidence>
<name>A0A8H7ZRU5_9FUNG</name>
<feature type="region of interest" description="Disordered" evidence="1">
    <location>
        <begin position="1"/>
        <end position="67"/>
    </location>
</feature>
<dbReference type="PANTHER" id="PTHR21681:SF0">
    <property type="entry name" value="EUKARYOTIC TRANSLATION INITIATION FACTOR 3 SUBUNIT J"/>
    <property type="match status" value="1"/>
</dbReference>
<keyword evidence="3" id="KW-1185">Reference proteome</keyword>
<evidence type="ECO:0000256" key="1">
    <source>
        <dbReference type="SAM" id="MobiDB-lite"/>
    </source>
</evidence>
<dbReference type="OrthoDB" id="20381at2759"/>
<feature type="compositionally biased region" description="Basic and acidic residues" evidence="1">
    <location>
        <begin position="35"/>
        <end position="67"/>
    </location>
</feature>
<dbReference type="PANTHER" id="PTHR21681">
    <property type="entry name" value="EUKARYOTIC TRANSLATION INITIATION FACTOR 3 SUBUNIT J"/>
    <property type="match status" value="1"/>
</dbReference>
<dbReference type="GO" id="GO:0003743">
    <property type="term" value="F:translation initiation factor activity"/>
    <property type="evidence" value="ECO:0007669"/>
    <property type="project" value="UniProtKB-KW"/>
</dbReference>
<dbReference type="GO" id="GO:0005852">
    <property type="term" value="C:eukaryotic translation initiation factor 3 complex"/>
    <property type="evidence" value="ECO:0007669"/>
    <property type="project" value="InterPro"/>
</dbReference>
<feature type="compositionally biased region" description="Acidic residues" evidence="1">
    <location>
        <begin position="1"/>
        <end position="10"/>
    </location>
</feature>
<accession>A0A8H7ZRU5</accession>
<keyword evidence="2" id="KW-0396">Initiation factor</keyword>
<dbReference type="Proteomes" id="UP000673691">
    <property type="component" value="Unassembled WGS sequence"/>
</dbReference>
<keyword evidence="2" id="KW-0648">Protein biosynthesis</keyword>
<feature type="non-terminal residue" evidence="2">
    <location>
        <position position="1"/>
    </location>
</feature>
<gene>
    <name evidence="2" type="ORF">BJ554DRAFT_1816</name>
</gene>
<comment type="caution">
    <text evidence="2">The sequence shown here is derived from an EMBL/GenBank/DDBJ whole genome shotgun (WGS) entry which is preliminary data.</text>
</comment>
<dbReference type="InterPro" id="IPR013906">
    <property type="entry name" value="eIF3j"/>
</dbReference>
<dbReference type="Pfam" id="PF08597">
    <property type="entry name" value="eIF3_subunit"/>
    <property type="match status" value="1"/>
</dbReference>
<dbReference type="EMBL" id="JAEFCI010009073">
    <property type="protein sequence ID" value="KAG5458042.1"/>
    <property type="molecule type" value="Genomic_DNA"/>
</dbReference>